<reference evidence="2" key="1">
    <citation type="submission" date="2021-03" db="EMBL/GenBank/DDBJ databases">
        <authorList>
            <person name="Tagirdzhanova G."/>
        </authorList>
    </citation>
    <scope>NUCLEOTIDE SEQUENCE</scope>
</reference>
<feature type="region of interest" description="Disordered" evidence="1">
    <location>
        <begin position="1"/>
        <end position="35"/>
    </location>
</feature>
<sequence length="132" mass="13652">MADAKEELNIKQPEQTDQNEAPATADPSFPPEKKGITLASILSAPGNFGNSAGDKIQGTLGKVGGPVGKGLETVAAPVGGLIDPLVGGLFRAPDALKNAELQTEKVDRHNEEMEKPIAGKEQTGSNPLGLNE</sequence>
<feature type="region of interest" description="Disordered" evidence="1">
    <location>
        <begin position="103"/>
        <end position="132"/>
    </location>
</feature>
<accession>A0A8H3GBF7</accession>
<protein>
    <submittedName>
        <fullName evidence="2">Uncharacterized protein</fullName>
    </submittedName>
</protein>
<proteinExistence type="predicted"/>
<dbReference type="EMBL" id="CAJPDT010000106">
    <property type="protein sequence ID" value="CAF9938207.1"/>
    <property type="molecule type" value="Genomic_DNA"/>
</dbReference>
<organism evidence="2 3">
    <name type="scientific">Imshaugia aleurites</name>
    <dbReference type="NCBI Taxonomy" id="172621"/>
    <lineage>
        <taxon>Eukaryota</taxon>
        <taxon>Fungi</taxon>
        <taxon>Dikarya</taxon>
        <taxon>Ascomycota</taxon>
        <taxon>Pezizomycotina</taxon>
        <taxon>Lecanoromycetes</taxon>
        <taxon>OSLEUM clade</taxon>
        <taxon>Lecanoromycetidae</taxon>
        <taxon>Lecanorales</taxon>
        <taxon>Lecanorineae</taxon>
        <taxon>Parmeliaceae</taxon>
        <taxon>Imshaugia</taxon>
    </lineage>
</organism>
<evidence type="ECO:0000313" key="3">
    <source>
        <dbReference type="Proteomes" id="UP000664534"/>
    </source>
</evidence>
<feature type="compositionally biased region" description="Polar residues" evidence="1">
    <location>
        <begin position="12"/>
        <end position="21"/>
    </location>
</feature>
<dbReference type="OrthoDB" id="3902208at2759"/>
<comment type="caution">
    <text evidence="2">The sequence shown here is derived from an EMBL/GenBank/DDBJ whole genome shotgun (WGS) entry which is preliminary data.</text>
</comment>
<name>A0A8H3GBF7_9LECA</name>
<feature type="compositionally biased region" description="Polar residues" evidence="1">
    <location>
        <begin position="122"/>
        <end position="132"/>
    </location>
</feature>
<dbReference type="Proteomes" id="UP000664534">
    <property type="component" value="Unassembled WGS sequence"/>
</dbReference>
<dbReference type="AlphaFoldDB" id="A0A8H3GBF7"/>
<feature type="compositionally biased region" description="Basic and acidic residues" evidence="1">
    <location>
        <begin position="103"/>
        <end position="118"/>
    </location>
</feature>
<evidence type="ECO:0000256" key="1">
    <source>
        <dbReference type="SAM" id="MobiDB-lite"/>
    </source>
</evidence>
<keyword evidence="3" id="KW-1185">Reference proteome</keyword>
<gene>
    <name evidence="2" type="ORF">IMSHALPRED_000722</name>
</gene>
<evidence type="ECO:0000313" key="2">
    <source>
        <dbReference type="EMBL" id="CAF9938207.1"/>
    </source>
</evidence>